<name>E3CY77_9BACT</name>
<dbReference type="Gene3D" id="3.30.1330.10">
    <property type="entry name" value="PurM-like, N-terminal domain"/>
    <property type="match status" value="2"/>
</dbReference>
<dbReference type="GO" id="GO:0000287">
    <property type="term" value="F:magnesium ion binding"/>
    <property type="evidence" value="ECO:0007669"/>
    <property type="project" value="UniProtKB-UniRule"/>
</dbReference>
<dbReference type="PANTHER" id="PTHR43555">
    <property type="entry name" value="PHOSPHORIBOSYLFORMYLGLYCINAMIDINE SYNTHASE SUBUNIT PURL"/>
    <property type="match status" value="1"/>
</dbReference>
<evidence type="ECO:0000256" key="4">
    <source>
        <dbReference type="ARBA" id="ARBA00022741"/>
    </source>
</evidence>
<feature type="domain" description="PurM-like C-terminal" evidence="10">
    <location>
        <begin position="561"/>
        <end position="694"/>
    </location>
</feature>
<dbReference type="Pfam" id="PF00586">
    <property type="entry name" value="AIRS"/>
    <property type="match status" value="2"/>
</dbReference>
<feature type="active site" evidence="8">
    <location>
        <position position="39"/>
    </location>
</feature>
<comment type="subunit">
    <text evidence="8">Monomer. Part of the FGAM synthase complex composed of 1 PurL, 1 PurQ and 2 PurS subunits.</text>
</comment>
<dbReference type="SUPFAM" id="SSF56042">
    <property type="entry name" value="PurM C-terminal domain-like"/>
    <property type="match status" value="2"/>
</dbReference>
<dbReference type="InterPro" id="IPR010918">
    <property type="entry name" value="PurM-like_C_dom"/>
</dbReference>
<dbReference type="GO" id="GO:0006189">
    <property type="term" value="P:'de novo' IMP biosynthetic process"/>
    <property type="evidence" value="ECO:0007669"/>
    <property type="project" value="UniProtKB-UniRule"/>
</dbReference>
<feature type="binding site" evidence="8">
    <location>
        <position position="42"/>
    </location>
    <ligand>
        <name>ATP</name>
        <dbReference type="ChEBI" id="CHEBI:30616"/>
    </ligand>
</feature>
<dbReference type="Gene3D" id="3.90.650.10">
    <property type="entry name" value="PurM-like C-terminal domain"/>
    <property type="match status" value="2"/>
</dbReference>
<feature type="binding site" evidence="8">
    <location>
        <begin position="84"/>
        <end position="87"/>
    </location>
    <ligand>
        <name>substrate</name>
    </ligand>
</feature>
<dbReference type="PANTHER" id="PTHR43555:SF1">
    <property type="entry name" value="PHOSPHORIBOSYLFORMYLGLYCINAMIDINE SYNTHASE SUBUNIT PURL"/>
    <property type="match status" value="1"/>
</dbReference>
<feature type="binding site" evidence="8">
    <location>
        <position position="230"/>
    </location>
    <ligand>
        <name>substrate</name>
    </ligand>
</feature>
<comment type="function">
    <text evidence="8">Part of the phosphoribosylformylglycinamidine synthase complex involved in the purines biosynthetic pathway. Catalyzes the ATP-dependent conversion of formylglycinamide ribonucleotide (FGAR) and glutamine to yield formylglycinamidine ribonucleotide (FGAM) and glutamate. The FGAM synthase complex is composed of three subunits. PurQ produces an ammonia molecule by converting glutamine to glutamate. PurL transfers the ammonia molecule to FGAR to form FGAM in an ATP-dependent manner. PurS interacts with PurQ and PurL and is thought to assist in the transfer of the ammonia molecule from PurQ to PurL.</text>
</comment>
<evidence type="ECO:0000256" key="6">
    <source>
        <dbReference type="ARBA" id="ARBA00022840"/>
    </source>
</evidence>
<dbReference type="InterPro" id="IPR016188">
    <property type="entry name" value="PurM-like_N"/>
</dbReference>
<evidence type="ECO:0000256" key="3">
    <source>
        <dbReference type="ARBA" id="ARBA00022723"/>
    </source>
</evidence>
<evidence type="ECO:0000256" key="7">
    <source>
        <dbReference type="ARBA" id="ARBA00022842"/>
    </source>
</evidence>
<dbReference type="CDD" id="cd02203">
    <property type="entry name" value="PurL_repeat1"/>
    <property type="match status" value="1"/>
</dbReference>
<feature type="binding site" evidence="8">
    <location>
        <position position="81"/>
    </location>
    <ligand>
        <name>ATP</name>
        <dbReference type="ChEBI" id="CHEBI:30616"/>
    </ligand>
</feature>
<feature type="domain" description="Phosphoribosylformylglycinamidine synthase linker" evidence="11">
    <location>
        <begin position="4"/>
        <end position="43"/>
    </location>
</feature>
<evidence type="ECO:0000259" key="9">
    <source>
        <dbReference type="Pfam" id="PF00586"/>
    </source>
</evidence>
<dbReference type="InterPro" id="IPR010074">
    <property type="entry name" value="PRibForGlyAmidine_synth_PurL"/>
</dbReference>
<dbReference type="CDD" id="cd02204">
    <property type="entry name" value="PurL_repeat2"/>
    <property type="match status" value="1"/>
</dbReference>
<dbReference type="eggNOG" id="COG0046">
    <property type="taxonomic scope" value="Bacteria"/>
</dbReference>
<dbReference type="InterPro" id="IPR041609">
    <property type="entry name" value="PurL_linker"/>
</dbReference>
<dbReference type="NCBIfam" id="NF002290">
    <property type="entry name" value="PRK01213.1"/>
    <property type="match status" value="1"/>
</dbReference>
<feature type="binding site" evidence="8">
    <location>
        <position position="486"/>
    </location>
    <ligand>
        <name>ATP</name>
        <dbReference type="ChEBI" id="CHEBI:30616"/>
    </ligand>
</feature>
<dbReference type="HOGENOM" id="CLU_003100_0_1_0"/>
<comment type="catalytic activity">
    <reaction evidence="8">
        <text>N(2)-formyl-N(1)-(5-phospho-beta-D-ribosyl)glycinamide + L-glutamine + ATP + H2O = 2-formamido-N(1)-(5-O-phospho-beta-D-ribosyl)acetamidine + L-glutamate + ADP + phosphate + H(+)</text>
        <dbReference type="Rhea" id="RHEA:17129"/>
        <dbReference type="ChEBI" id="CHEBI:15377"/>
        <dbReference type="ChEBI" id="CHEBI:15378"/>
        <dbReference type="ChEBI" id="CHEBI:29985"/>
        <dbReference type="ChEBI" id="CHEBI:30616"/>
        <dbReference type="ChEBI" id="CHEBI:43474"/>
        <dbReference type="ChEBI" id="CHEBI:58359"/>
        <dbReference type="ChEBI" id="CHEBI:147286"/>
        <dbReference type="ChEBI" id="CHEBI:147287"/>
        <dbReference type="ChEBI" id="CHEBI:456216"/>
        <dbReference type="EC" id="6.3.5.3"/>
    </reaction>
</comment>
<keyword evidence="5 8" id="KW-0658">Purine biosynthesis</keyword>
<organism evidence="12 13">
    <name type="scientific">Aminomonas paucivorans DSM 12260</name>
    <dbReference type="NCBI Taxonomy" id="584708"/>
    <lineage>
        <taxon>Bacteria</taxon>
        <taxon>Thermotogati</taxon>
        <taxon>Synergistota</taxon>
        <taxon>Synergistia</taxon>
        <taxon>Synergistales</taxon>
        <taxon>Synergistaceae</taxon>
        <taxon>Aminomonas</taxon>
    </lineage>
</organism>
<keyword evidence="7 8" id="KW-0460">Magnesium</keyword>
<dbReference type="InterPro" id="IPR036676">
    <property type="entry name" value="PurM-like_C_sf"/>
</dbReference>
<sequence length="717" mass="76484">MKGREVGLKEREWELLLQRLGREPNDLELQMVGVMWSEHCSYKSTRNFLKELPQKGEAVVHGPGENAGVVDLGEGWGLAFKVESHNHPSAVAPYQGAATGVGGIIRDILAMGARPVASLDGLCFGDPSTPRTAHLAPGIVEGIGGYGNAVGVPTVGGLTLHDPCYDDNPLVNAFCAGLVRLENLASSQTAVPGLAVLLLGSKTGRDGIAGAAFASRELEEDGAASRPQIQIGDPFEEKLLIEACLELLDKRLIVGMQDMGAAGILSSSSEVAFKSGVGMTIHCDRVPLREADMAPWEIFLSESQERMLLVVEPGRVQEVEALARRYGLDCAAVGQTEAGNRYRVFHRGELVADLPTSLLGGDAPLADWEARIPADLGCRQTLRLEEHPDLASVGSALEDLFRDPNLGDFTWIHEQYDSMVQLNTVLGPGSPVAALRLKNSSRRVVLSMETNPWCSHLDPRGGTAEATAACLRALWVAGARPLGLTNCLNFPSPEVPEQYWELGEAIRGMAWACEELDCPVVSGNVSLYNESASGKILPTPLLVAAGLVEDGAHLLSPGGGRPGDRIVLVGPSCSLGGSLYGRRTFGLKGKPFLFQPDLELDFRTRSLEAARSGLASSGRTLAAGGLGGTLVKILLTSGLGAEVDFRSPDRKDLFFFGEGGPRALYTVPQKSLVPFLALWRGYPAEVLGGLKEERTLTLPDEAPLPLDRLAALRPGRP</sequence>
<gene>
    <name evidence="8" type="primary">purL</name>
    <name evidence="12" type="ORF">Apau_1184</name>
</gene>
<dbReference type="SUPFAM" id="SSF55326">
    <property type="entry name" value="PurM N-terminal domain-like"/>
    <property type="match status" value="2"/>
</dbReference>
<keyword evidence="2 8" id="KW-0436">Ligase</keyword>
<proteinExistence type="inferred from homology"/>
<feature type="domain" description="PurM-like N-terminal" evidence="9">
    <location>
        <begin position="64"/>
        <end position="179"/>
    </location>
</feature>
<comment type="pathway">
    <text evidence="8">Purine metabolism; IMP biosynthesis via de novo pathway; 5-amino-1-(5-phospho-D-ribosyl)imidazole from N(2)-formyl-N(1)-(5-phospho-D-ribosyl)glycinamide: step 1/2.</text>
</comment>
<feature type="binding site" evidence="8">
    <location>
        <position position="523"/>
    </location>
    <ligand>
        <name>ATP</name>
        <dbReference type="ChEBI" id="CHEBI:30616"/>
    </ligand>
</feature>
<comment type="similarity">
    <text evidence="8">Belongs to the FGAMS family.</text>
</comment>
<evidence type="ECO:0000259" key="11">
    <source>
        <dbReference type="Pfam" id="PF18072"/>
    </source>
</evidence>
<comment type="subcellular location">
    <subcellularLocation>
        <location evidence="8">Cytoplasm</location>
    </subcellularLocation>
</comment>
<dbReference type="EC" id="6.3.5.3" evidence="8"/>
<evidence type="ECO:0000256" key="2">
    <source>
        <dbReference type="ARBA" id="ARBA00022598"/>
    </source>
</evidence>
<dbReference type="InterPro" id="IPR036921">
    <property type="entry name" value="PurM-like_N_sf"/>
</dbReference>
<evidence type="ECO:0000256" key="1">
    <source>
        <dbReference type="ARBA" id="ARBA00022490"/>
    </source>
</evidence>
<keyword evidence="1 8" id="KW-0963">Cytoplasm</keyword>
<feature type="binding site" evidence="8">
    <location>
        <begin position="302"/>
        <end position="304"/>
    </location>
    <ligand>
        <name>substrate</name>
    </ligand>
</feature>
<dbReference type="GO" id="GO:0005737">
    <property type="term" value="C:cytoplasm"/>
    <property type="evidence" value="ECO:0007669"/>
    <property type="project" value="UniProtKB-SubCell"/>
</dbReference>
<evidence type="ECO:0000313" key="12">
    <source>
        <dbReference type="EMBL" id="EFQ23610.1"/>
    </source>
</evidence>
<dbReference type="GO" id="GO:0005524">
    <property type="term" value="F:ATP binding"/>
    <property type="evidence" value="ECO:0007669"/>
    <property type="project" value="UniProtKB-UniRule"/>
</dbReference>
<feature type="binding site" evidence="8">
    <location>
        <position position="83"/>
    </location>
    <ligand>
        <name>Mg(2+)</name>
        <dbReference type="ChEBI" id="CHEBI:18420"/>
        <label>1</label>
    </ligand>
</feature>
<keyword evidence="3 8" id="KW-0479">Metal-binding</keyword>
<feature type="active site" description="Proton acceptor" evidence="8">
    <location>
        <position position="85"/>
    </location>
</feature>
<feature type="binding site" evidence="8">
    <location>
        <position position="524"/>
    </location>
    <ligand>
        <name>Mg(2+)</name>
        <dbReference type="ChEBI" id="CHEBI:18420"/>
        <label>1</label>
    </ligand>
</feature>
<dbReference type="GO" id="GO:0004642">
    <property type="term" value="F:phosphoribosylformylglycinamidine synthase activity"/>
    <property type="evidence" value="ECO:0007669"/>
    <property type="project" value="UniProtKB-UniRule"/>
</dbReference>
<comment type="caution">
    <text evidence="8">Lacks conserved residue(s) required for the propagation of feature annotation.</text>
</comment>
<dbReference type="STRING" id="584708.Apau_1184"/>
<dbReference type="EMBL" id="CM001022">
    <property type="protein sequence ID" value="EFQ23610.1"/>
    <property type="molecule type" value="Genomic_DNA"/>
</dbReference>
<evidence type="ECO:0000256" key="5">
    <source>
        <dbReference type="ARBA" id="ARBA00022755"/>
    </source>
</evidence>
<dbReference type="Pfam" id="PF18072">
    <property type="entry name" value="FGAR-AT_linker"/>
    <property type="match status" value="1"/>
</dbReference>
<feature type="binding site" evidence="8">
    <location>
        <position position="107"/>
    </location>
    <ligand>
        <name>Mg(2+)</name>
        <dbReference type="ChEBI" id="CHEBI:18420"/>
        <label>2</label>
    </ligand>
</feature>
<feature type="binding site" evidence="8">
    <location>
        <position position="106"/>
    </location>
    <ligand>
        <name>substrate</name>
    </ligand>
</feature>
<keyword evidence="4 8" id="KW-0547">Nucleotide-binding</keyword>
<dbReference type="HAMAP" id="MF_00420">
    <property type="entry name" value="PurL_2"/>
    <property type="match status" value="1"/>
</dbReference>
<feature type="binding site" evidence="8">
    <location>
        <position position="526"/>
    </location>
    <ligand>
        <name>substrate</name>
    </ligand>
</feature>
<feature type="binding site" evidence="8">
    <location>
        <position position="258"/>
    </location>
    <ligand>
        <name>Mg(2+)</name>
        <dbReference type="ChEBI" id="CHEBI:18420"/>
        <label>2</label>
    </ligand>
</feature>
<keyword evidence="6 8" id="KW-0067">ATP-binding</keyword>
<dbReference type="OrthoDB" id="9804441at2"/>
<dbReference type="PaxDb" id="584708-Apau_1184"/>
<dbReference type="Pfam" id="PF02769">
    <property type="entry name" value="AIRS_C"/>
    <property type="match status" value="2"/>
</dbReference>
<dbReference type="NCBIfam" id="TIGR01736">
    <property type="entry name" value="FGAM_synth_II"/>
    <property type="match status" value="1"/>
</dbReference>
<evidence type="ECO:0000259" key="10">
    <source>
        <dbReference type="Pfam" id="PF02769"/>
    </source>
</evidence>
<feature type="domain" description="PurM-like C-terminal" evidence="10">
    <location>
        <begin position="192"/>
        <end position="346"/>
    </location>
</feature>
<dbReference type="PIRSF" id="PIRSF001587">
    <property type="entry name" value="FGAM_synthase_II"/>
    <property type="match status" value="1"/>
</dbReference>
<accession>E3CY77</accession>
<keyword evidence="13" id="KW-1185">Reference proteome</keyword>
<reference evidence="12 13" key="1">
    <citation type="journal article" date="2010" name="Stand. Genomic Sci.">
        <title>Non-contiguous finished genome sequence of Aminomonas paucivorans type strain (GLU-3).</title>
        <authorList>
            <person name="Pitluck S."/>
            <person name="Yasawong M."/>
            <person name="Held B."/>
            <person name="Lapidus A."/>
            <person name="Nolan M."/>
            <person name="Copeland A."/>
            <person name="Lucas S."/>
            <person name="Del Rio T.G."/>
            <person name="Tice H."/>
            <person name="Cheng J.F."/>
            <person name="Chertkov O."/>
            <person name="Goodwin L."/>
            <person name="Tapia R."/>
            <person name="Han C."/>
            <person name="Liolios K."/>
            <person name="Ivanova N."/>
            <person name="Mavromatis K."/>
            <person name="Ovchinnikova G."/>
            <person name="Pati A."/>
            <person name="Chen A."/>
            <person name="Palaniappan K."/>
            <person name="Land M."/>
            <person name="Hauser L."/>
            <person name="Chang Y.J."/>
            <person name="Jeffries C.D."/>
            <person name="Pukall R."/>
            <person name="Spring S."/>
            <person name="Rohde M."/>
            <person name="Sikorski J."/>
            <person name="Goker M."/>
            <person name="Woyke T."/>
            <person name="Bristow J."/>
            <person name="Eisen J.A."/>
            <person name="Markowitz V."/>
            <person name="Hugenholtz P."/>
            <person name="Kyrpides N.C."/>
            <person name="Klenk H.P."/>
        </authorList>
    </citation>
    <scope>NUCLEOTIDE SEQUENCE [LARGE SCALE GENOMIC DNA]</scope>
    <source>
        <strain evidence="12 13">DSM 12260</strain>
    </source>
</reference>
<feature type="domain" description="PurM-like N-terminal" evidence="9">
    <location>
        <begin position="433"/>
        <end position="548"/>
    </location>
</feature>
<protein>
    <recommendedName>
        <fullName evidence="8">Phosphoribosylformylglycinamidine synthase subunit PurL</fullName>
        <shortName evidence="8">FGAM synthase</shortName>
        <ecNumber evidence="8">6.3.5.3</ecNumber>
    </recommendedName>
    <alternativeName>
        <fullName evidence="8">Formylglycinamide ribonucleotide amidotransferase subunit II</fullName>
        <shortName evidence="8">FGAR amidotransferase II</shortName>
        <shortName evidence="8">FGAR-AT II</shortName>
    </alternativeName>
    <alternativeName>
        <fullName evidence="8">Glutamine amidotransferase PurL</fullName>
    </alternativeName>
    <alternativeName>
        <fullName evidence="8">Phosphoribosylformylglycinamidine synthase subunit II</fullName>
    </alternativeName>
</protein>
<dbReference type="UniPathway" id="UPA00074">
    <property type="reaction ID" value="UER00128"/>
</dbReference>
<dbReference type="RefSeq" id="WP_006300811.1">
    <property type="nucleotide sequence ID" value="NZ_CM001022.1"/>
</dbReference>
<evidence type="ECO:0000313" key="13">
    <source>
        <dbReference type="Proteomes" id="UP000005096"/>
    </source>
</evidence>
<dbReference type="AlphaFoldDB" id="E3CY77"/>
<dbReference type="Proteomes" id="UP000005096">
    <property type="component" value="Chromosome"/>
</dbReference>
<evidence type="ECO:0000256" key="8">
    <source>
        <dbReference type="HAMAP-Rule" id="MF_00420"/>
    </source>
</evidence>
<dbReference type="FunFam" id="3.30.1330.10:FF:000004">
    <property type="entry name" value="Phosphoribosylformylglycinamidine synthase subunit PurL"/>
    <property type="match status" value="1"/>
</dbReference>